<dbReference type="Proteomes" id="UP000215914">
    <property type="component" value="Chromosome 14"/>
</dbReference>
<dbReference type="InParanoid" id="A0A251SL90"/>
<protein>
    <submittedName>
        <fullName evidence="1">Uncharacterized protein</fullName>
    </submittedName>
</protein>
<name>A0A251SL90_HELAN</name>
<gene>
    <name evidence="1" type="ORF">HannXRQ_Chr14g0456061</name>
</gene>
<evidence type="ECO:0000313" key="1">
    <source>
        <dbReference type="EMBL" id="OTF99388.1"/>
    </source>
</evidence>
<reference evidence="2" key="1">
    <citation type="journal article" date="2017" name="Nature">
        <title>The sunflower genome provides insights into oil metabolism, flowering and Asterid evolution.</title>
        <authorList>
            <person name="Badouin H."/>
            <person name="Gouzy J."/>
            <person name="Grassa C.J."/>
            <person name="Murat F."/>
            <person name="Staton S.E."/>
            <person name="Cottret L."/>
            <person name="Lelandais-Briere C."/>
            <person name="Owens G.L."/>
            <person name="Carrere S."/>
            <person name="Mayjonade B."/>
            <person name="Legrand L."/>
            <person name="Gill N."/>
            <person name="Kane N.C."/>
            <person name="Bowers J.E."/>
            <person name="Hubner S."/>
            <person name="Bellec A."/>
            <person name="Berard A."/>
            <person name="Berges H."/>
            <person name="Blanchet N."/>
            <person name="Boniface M.C."/>
            <person name="Brunel D."/>
            <person name="Catrice O."/>
            <person name="Chaidir N."/>
            <person name="Claudel C."/>
            <person name="Donnadieu C."/>
            <person name="Faraut T."/>
            <person name="Fievet G."/>
            <person name="Helmstetter N."/>
            <person name="King M."/>
            <person name="Knapp S.J."/>
            <person name="Lai Z."/>
            <person name="Le Paslier M.C."/>
            <person name="Lippi Y."/>
            <person name="Lorenzon L."/>
            <person name="Mandel J.R."/>
            <person name="Marage G."/>
            <person name="Marchand G."/>
            <person name="Marquand E."/>
            <person name="Bret-Mestries E."/>
            <person name="Morien E."/>
            <person name="Nambeesan S."/>
            <person name="Nguyen T."/>
            <person name="Pegot-Espagnet P."/>
            <person name="Pouilly N."/>
            <person name="Raftis F."/>
            <person name="Sallet E."/>
            <person name="Schiex T."/>
            <person name="Thomas J."/>
            <person name="Vandecasteele C."/>
            <person name="Vares D."/>
            <person name="Vear F."/>
            <person name="Vautrin S."/>
            <person name="Crespi M."/>
            <person name="Mangin B."/>
            <person name="Burke J.M."/>
            <person name="Salse J."/>
            <person name="Munos S."/>
            <person name="Vincourt P."/>
            <person name="Rieseberg L.H."/>
            <person name="Langlade N.B."/>
        </authorList>
    </citation>
    <scope>NUCLEOTIDE SEQUENCE [LARGE SCALE GENOMIC DNA]</scope>
    <source>
        <strain evidence="2">cv. SF193</strain>
    </source>
</reference>
<organism evidence="1 2">
    <name type="scientific">Helianthus annuus</name>
    <name type="common">Common sunflower</name>
    <dbReference type="NCBI Taxonomy" id="4232"/>
    <lineage>
        <taxon>Eukaryota</taxon>
        <taxon>Viridiplantae</taxon>
        <taxon>Streptophyta</taxon>
        <taxon>Embryophyta</taxon>
        <taxon>Tracheophyta</taxon>
        <taxon>Spermatophyta</taxon>
        <taxon>Magnoliopsida</taxon>
        <taxon>eudicotyledons</taxon>
        <taxon>Gunneridae</taxon>
        <taxon>Pentapetalae</taxon>
        <taxon>asterids</taxon>
        <taxon>campanulids</taxon>
        <taxon>Asterales</taxon>
        <taxon>Asteraceae</taxon>
        <taxon>Asteroideae</taxon>
        <taxon>Heliantheae alliance</taxon>
        <taxon>Heliantheae</taxon>
        <taxon>Helianthus</taxon>
    </lineage>
</organism>
<dbReference type="AlphaFoldDB" id="A0A251SL90"/>
<evidence type="ECO:0000313" key="2">
    <source>
        <dbReference type="Proteomes" id="UP000215914"/>
    </source>
</evidence>
<proteinExistence type="predicted"/>
<accession>A0A251SL90</accession>
<dbReference type="EMBL" id="CM007903">
    <property type="protein sequence ID" value="OTF99388.1"/>
    <property type="molecule type" value="Genomic_DNA"/>
</dbReference>
<sequence length="80" mass="9277">MLKNRNWLPHLQIAFITDIVAAANESLEKYFVMTAEKRLFLGKNDSYQTEKFMRGCRFLEADIQDMDRVLVGQTRTGMCG</sequence>
<dbReference type="STRING" id="4232.A0A251SL90"/>
<keyword evidence="2" id="KW-1185">Reference proteome</keyword>